<dbReference type="Proteomes" id="UP000590460">
    <property type="component" value="Unassembled WGS sequence"/>
</dbReference>
<dbReference type="Gene3D" id="1.20.1250.20">
    <property type="entry name" value="MFS general substrate transporter like domains"/>
    <property type="match status" value="1"/>
</dbReference>
<accession>A0A846ZI19</accession>
<dbReference type="CDD" id="cd17321">
    <property type="entry name" value="MFS_MMR_MDR_like"/>
    <property type="match status" value="1"/>
</dbReference>
<feature type="transmembrane region" description="Helical" evidence="7">
    <location>
        <begin position="223"/>
        <end position="242"/>
    </location>
</feature>
<keyword evidence="6 7" id="KW-0472">Membrane</keyword>
<feature type="domain" description="Major facilitator superfamily (MFS) profile" evidence="8">
    <location>
        <begin position="7"/>
        <end position="511"/>
    </location>
</feature>
<evidence type="ECO:0000313" key="10">
    <source>
        <dbReference type="Proteomes" id="UP000590460"/>
    </source>
</evidence>
<dbReference type="InterPro" id="IPR011701">
    <property type="entry name" value="MFS"/>
</dbReference>
<dbReference type="GO" id="GO:0022857">
    <property type="term" value="F:transmembrane transporter activity"/>
    <property type="evidence" value="ECO:0007669"/>
    <property type="project" value="InterPro"/>
</dbReference>
<feature type="transmembrane region" description="Helical" evidence="7">
    <location>
        <begin position="7"/>
        <end position="28"/>
    </location>
</feature>
<comment type="caution">
    <text evidence="9">The sequence shown here is derived from an EMBL/GenBank/DDBJ whole genome shotgun (WGS) entry which is preliminary data.</text>
</comment>
<dbReference type="EMBL" id="JAAXPO010000008">
    <property type="protein sequence ID" value="NKZ18972.1"/>
    <property type="molecule type" value="Genomic_DNA"/>
</dbReference>
<dbReference type="InterPro" id="IPR036259">
    <property type="entry name" value="MFS_trans_sf"/>
</dbReference>
<gene>
    <name evidence="9" type="ORF">HF966_07280</name>
</gene>
<evidence type="ECO:0000259" key="8">
    <source>
        <dbReference type="PROSITE" id="PS50850"/>
    </source>
</evidence>
<evidence type="ECO:0000256" key="3">
    <source>
        <dbReference type="ARBA" id="ARBA00022475"/>
    </source>
</evidence>
<dbReference type="InterPro" id="IPR020846">
    <property type="entry name" value="MFS_dom"/>
</dbReference>
<protein>
    <submittedName>
        <fullName evidence="9">MFS transporter</fullName>
    </submittedName>
</protein>
<dbReference type="AlphaFoldDB" id="A0A846ZI19"/>
<dbReference type="PANTHER" id="PTHR42718">
    <property type="entry name" value="MAJOR FACILITATOR SUPERFAMILY MULTIDRUG TRANSPORTER MFSC"/>
    <property type="match status" value="1"/>
</dbReference>
<dbReference type="SUPFAM" id="SSF103473">
    <property type="entry name" value="MFS general substrate transporter"/>
    <property type="match status" value="1"/>
</dbReference>
<evidence type="ECO:0000256" key="5">
    <source>
        <dbReference type="ARBA" id="ARBA00022989"/>
    </source>
</evidence>
<dbReference type="Gene3D" id="1.20.1720.10">
    <property type="entry name" value="Multidrug resistance protein D"/>
    <property type="match status" value="1"/>
</dbReference>
<evidence type="ECO:0000256" key="2">
    <source>
        <dbReference type="ARBA" id="ARBA00022448"/>
    </source>
</evidence>
<keyword evidence="5 7" id="KW-1133">Transmembrane helix</keyword>
<dbReference type="GO" id="GO:0005886">
    <property type="term" value="C:plasma membrane"/>
    <property type="evidence" value="ECO:0007669"/>
    <property type="project" value="UniProtKB-SubCell"/>
</dbReference>
<proteinExistence type="predicted"/>
<name>A0A846ZI19_9LACO</name>
<organism evidence="9 10">
    <name type="scientific">Leuconostoc holzapfelii</name>
    <dbReference type="NCBI Taxonomy" id="434464"/>
    <lineage>
        <taxon>Bacteria</taxon>
        <taxon>Bacillati</taxon>
        <taxon>Bacillota</taxon>
        <taxon>Bacilli</taxon>
        <taxon>Lactobacillales</taxon>
        <taxon>Lactobacillaceae</taxon>
        <taxon>Leuconostoc</taxon>
    </lineage>
</organism>
<feature type="transmembrane region" description="Helical" evidence="7">
    <location>
        <begin position="324"/>
        <end position="342"/>
    </location>
</feature>
<evidence type="ECO:0000256" key="7">
    <source>
        <dbReference type="SAM" id="Phobius"/>
    </source>
</evidence>
<dbReference type="PROSITE" id="PS50850">
    <property type="entry name" value="MFS"/>
    <property type="match status" value="1"/>
</dbReference>
<feature type="transmembrane region" description="Helical" evidence="7">
    <location>
        <begin position="190"/>
        <end position="211"/>
    </location>
</feature>
<dbReference type="PRINTS" id="PR01036">
    <property type="entry name" value="TCRTETB"/>
</dbReference>
<evidence type="ECO:0000256" key="4">
    <source>
        <dbReference type="ARBA" id="ARBA00022692"/>
    </source>
</evidence>
<dbReference type="PANTHER" id="PTHR42718:SF46">
    <property type="entry name" value="BLR6921 PROTEIN"/>
    <property type="match status" value="1"/>
</dbReference>
<reference evidence="9 10" key="1">
    <citation type="submission" date="2020-04" db="EMBL/GenBank/DDBJ databases">
        <title>MicrobeNet Type strains.</title>
        <authorList>
            <person name="Nicholson A.C."/>
        </authorList>
    </citation>
    <scope>NUCLEOTIDE SEQUENCE [LARGE SCALE GENOMIC DNA]</scope>
    <source>
        <strain evidence="9 10">CCUG 54536</strain>
    </source>
</reference>
<keyword evidence="4 7" id="KW-0812">Transmembrane</keyword>
<feature type="transmembrane region" description="Helical" evidence="7">
    <location>
        <begin position="102"/>
        <end position="120"/>
    </location>
</feature>
<comment type="subcellular location">
    <subcellularLocation>
        <location evidence="1">Cell membrane</location>
        <topology evidence="1">Multi-pass membrane protein</topology>
    </subcellularLocation>
</comment>
<keyword evidence="2" id="KW-0813">Transport</keyword>
<feature type="transmembrane region" description="Helical" evidence="7">
    <location>
        <begin position="354"/>
        <end position="376"/>
    </location>
</feature>
<evidence type="ECO:0000313" key="9">
    <source>
        <dbReference type="EMBL" id="NKZ18972.1"/>
    </source>
</evidence>
<feature type="transmembrane region" description="Helical" evidence="7">
    <location>
        <begin position="43"/>
        <end position="61"/>
    </location>
</feature>
<feature type="transmembrane region" description="Helical" evidence="7">
    <location>
        <begin position="73"/>
        <end position="90"/>
    </location>
</feature>
<sequence>MKQKDVRIFIFVLGIFVCMLDTTIMNVSLPKIGQNLNVGLDELAWALNVYLILFAALTIPLTRVSEYFGPERGFICGTLFFGIGSLLSAMSDTLLALLIGRGIQSIGAALVFPLAMTLAIKSVPVQKRTGIISLLGITQGIAAALGPTVGGVVTQFLGWRWLFLINVPIVLLMLGLSLKYLSMARESKQSVVLDIPGAILSILFLSCFSVGLMQGRIWGWTDWPTIMCLGSGMIGFILFIIVEYFSKNPMVPLRLFSDGGFSMAAFVIVVSNLFLVATTVILPNYFTNVAGMDTLQASLLITPISIAIFILAPLSGLSLSRVSACWLLSGGFFMMALGYAWLGTGGLGDIKETIVAGLLIGGGYGVITGPILVIAAGHLQGELLTASQSVTGVLRQVGTMLAVAIFVTGLYSNLTLARQHTRDYAQQQIEVLDLPEKNTQHVLADTDQKLRATVFSPTKTKNMPIQLAKQIAKIETYGRDQLCQAFNKLYLITVPFIIGCAIISFILGNKRTRSGGV</sequence>
<feature type="transmembrane region" description="Helical" evidence="7">
    <location>
        <begin position="159"/>
        <end position="178"/>
    </location>
</feature>
<feature type="transmembrane region" description="Helical" evidence="7">
    <location>
        <begin position="263"/>
        <end position="282"/>
    </location>
</feature>
<evidence type="ECO:0000256" key="6">
    <source>
        <dbReference type="ARBA" id="ARBA00023136"/>
    </source>
</evidence>
<dbReference type="RefSeq" id="WP_168677491.1">
    <property type="nucleotide sequence ID" value="NZ_BPKV01000009.1"/>
</dbReference>
<feature type="transmembrane region" description="Helical" evidence="7">
    <location>
        <begin position="397"/>
        <end position="414"/>
    </location>
</feature>
<feature type="transmembrane region" description="Helical" evidence="7">
    <location>
        <begin position="294"/>
        <end position="312"/>
    </location>
</feature>
<evidence type="ECO:0000256" key="1">
    <source>
        <dbReference type="ARBA" id="ARBA00004651"/>
    </source>
</evidence>
<feature type="transmembrane region" description="Helical" evidence="7">
    <location>
        <begin position="132"/>
        <end position="153"/>
    </location>
</feature>
<feature type="transmembrane region" description="Helical" evidence="7">
    <location>
        <begin position="489"/>
        <end position="508"/>
    </location>
</feature>
<dbReference type="Pfam" id="PF07690">
    <property type="entry name" value="MFS_1"/>
    <property type="match status" value="1"/>
</dbReference>
<keyword evidence="3" id="KW-1003">Cell membrane</keyword>